<dbReference type="Proteomes" id="UP000264353">
    <property type="component" value="Chromosome A6"/>
</dbReference>
<dbReference type="EMBL" id="CM010633">
    <property type="protein sequence ID" value="RID58408.1"/>
    <property type="molecule type" value="Genomic_DNA"/>
</dbReference>
<organism evidence="4 5">
    <name type="scientific">Brassica campestris</name>
    <name type="common">Field mustard</name>
    <dbReference type="NCBI Taxonomy" id="3711"/>
    <lineage>
        <taxon>Eukaryota</taxon>
        <taxon>Viridiplantae</taxon>
        <taxon>Streptophyta</taxon>
        <taxon>Embryophyta</taxon>
        <taxon>Tracheophyta</taxon>
        <taxon>Spermatophyta</taxon>
        <taxon>Magnoliopsida</taxon>
        <taxon>eudicotyledons</taxon>
        <taxon>Gunneridae</taxon>
        <taxon>Pentapetalae</taxon>
        <taxon>rosids</taxon>
        <taxon>malvids</taxon>
        <taxon>Brassicales</taxon>
        <taxon>Brassicaceae</taxon>
        <taxon>Brassiceae</taxon>
        <taxon>Brassica</taxon>
    </lineage>
</organism>
<feature type="region of interest" description="Disordered" evidence="3">
    <location>
        <begin position="1"/>
        <end position="28"/>
    </location>
</feature>
<dbReference type="PANTHER" id="PTHR22975">
    <property type="entry name" value="UBIQUITIN SPECIFIC PROTEINASE"/>
    <property type="match status" value="1"/>
</dbReference>
<evidence type="ECO:0008006" key="6">
    <source>
        <dbReference type="Google" id="ProtNLM"/>
    </source>
</evidence>
<sequence>MTSCLRTPLEVNSHEISDSTKESPSSTEVGIFGTGLQNEVGEYNCFLNVIIQVIGSWTDVLSTCKKGHLQPQLLLYEKQR</sequence>
<dbReference type="GO" id="GO:0016787">
    <property type="term" value="F:hydrolase activity"/>
    <property type="evidence" value="ECO:0007669"/>
    <property type="project" value="UniProtKB-KW"/>
</dbReference>
<protein>
    <recommendedName>
        <fullName evidence="6">USP domain-containing protein</fullName>
    </recommendedName>
</protein>
<accession>A0A397Z0J0</accession>
<dbReference type="PANTHER" id="PTHR22975:SF9">
    <property type="entry name" value="ECHINUS SPLICE FORM 3"/>
    <property type="match status" value="1"/>
</dbReference>
<name>A0A397Z0J0_BRACM</name>
<feature type="compositionally biased region" description="Basic and acidic residues" evidence="3">
    <location>
        <begin position="12"/>
        <end position="21"/>
    </location>
</feature>
<evidence type="ECO:0000313" key="5">
    <source>
        <dbReference type="Proteomes" id="UP000264353"/>
    </source>
</evidence>
<evidence type="ECO:0000256" key="3">
    <source>
        <dbReference type="SAM" id="MobiDB-lite"/>
    </source>
</evidence>
<evidence type="ECO:0000256" key="1">
    <source>
        <dbReference type="ARBA" id="ARBA00022786"/>
    </source>
</evidence>
<dbReference type="InterPro" id="IPR052398">
    <property type="entry name" value="Ubiquitin_hydrolase_53/54"/>
</dbReference>
<evidence type="ECO:0000256" key="2">
    <source>
        <dbReference type="ARBA" id="ARBA00022801"/>
    </source>
</evidence>
<keyword evidence="1" id="KW-0833">Ubl conjugation pathway</keyword>
<reference evidence="4 5" key="1">
    <citation type="submission" date="2018-06" db="EMBL/GenBank/DDBJ databases">
        <title>WGS assembly of Brassica rapa FPsc.</title>
        <authorList>
            <person name="Bowman J."/>
            <person name="Kohchi T."/>
            <person name="Yamato K."/>
            <person name="Jenkins J."/>
            <person name="Shu S."/>
            <person name="Ishizaki K."/>
            <person name="Yamaoka S."/>
            <person name="Nishihama R."/>
            <person name="Nakamura Y."/>
            <person name="Berger F."/>
            <person name="Adam C."/>
            <person name="Aki S."/>
            <person name="Althoff F."/>
            <person name="Araki T."/>
            <person name="Arteaga-Vazquez M."/>
            <person name="Balasubrmanian S."/>
            <person name="Bauer D."/>
            <person name="Boehm C."/>
            <person name="Briginshaw L."/>
            <person name="Caballero-Perez J."/>
            <person name="Catarino B."/>
            <person name="Chen F."/>
            <person name="Chiyoda S."/>
            <person name="Chovatia M."/>
            <person name="Davies K."/>
            <person name="Delmans M."/>
            <person name="Demura T."/>
            <person name="Dierschke T."/>
            <person name="Dolan L."/>
            <person name="Dorantes-Acosta A."/>
            <person name="Eklund D."/>
            <person name="Florent S."/>
            <person name="Flores-Sandoval E."/>
            <person name="Fujiyama A."/>
            <person name="Fukuzawa H."/>
            <person name="Galik B."/>
            <person name="Grimanelli D."/>
            <person name="Grimwood J."/>
            <person name="Grossniklaus U."/>
            <person name="Hamada T."/>
            <person name="Haseloff J."/>
            <person name="Hetherington A."/>
            <person name="Higo A."/>
            <person name="Hirakawa Y."/>
            <person name="Hundley H."/>
            <person name="Ikeda Y."/>
            <person name="Inoue K."/>
            <person name="Inoue S."/>
            <person name="Ishida S."/>
            <person name="Jia Q."/>
            <person name="Kakita M."/>
            <person name="Kanazawa T."/>
            <person name="Kawai Y."/>
            <person name="Kawashima T."/>
            <person name="Kennedy M."/>
            <person name="Kinose K."/>
            <person name="Kinoshita T."/>
            <person name="Kohara Y."/>
            <person name="Koide E."/>
            <person name="Komatsu K."/>
            <person name="Kopischke S."/>
            <person name="Kubo M."/>
            <person name="Kyozuka J."/>
            <person name="Lagercrantz U."/>
            <person name="Lin S."/>
            <person name="Lindquist E."/>
            <person name="Lipzen A."/>
            <person name="Lu C."/>
            <person name="Luna E."/>
            <person name="Martienssen R."/>
            <person name="Minamino N."/>
            <person name="Mizutani M."/>
            <person name="Mizutani M."/>
            <person name="Mochizuki N."/>
            <person name="Monte I."/>
            <person name="Mosher R."/>
            <person name="Nagasaki H."/>
            <person name="Nakagami H."/>
            <person name="Naramoto S."/>
            <person name="Nishitani K."/>
            <person name="Ohtani M."/>
            <person name="Okamoto T."/>
            <person name="Okumura M."/>
            <person name="Phillips J."/>
            <person name="Pollak B."/>
            <person name="Reinders A."/>
            <person name="Roevekamp M."/>
            <person name="Sano R."/>
            <person name="Sawa S."/>
            <person name="Schmid M."/>
            <person name="Shirakawa M."/>
            <person name="Solano R."/>
            <person name="Spunde A."/>
            <person name="Suetsugu N."/>
            <person name="Sugano S."/>
            <person name="Sugiyama A."/>
            <person name="Sun R."/>
            <person name="Suzuki Y."/>
            <person name="Takenaka M."/>
            <person name="Takezawa D."/>
            <person name="Tomogane H."/>
            <person name="Tsuzuki M."/>
            <person name="Ueda T."/>
            <person name="Umeda M."/>
            <person name="Ward J."/>
            <person name="Watanabe Y."/>
            <person name="Yazaki K."/>
            <person name="Yokoyama R."/>
            <person name="Yoshitake Y."/>
            <person name="Yotsui I."/>
            <person name="Zachgo S."/>
            <person name="Schmutz J."/>
        </authorList>
    </citation>
    <scope>NUCLEOTIDE SEQUENCE [LARGE SCALE GENOMIC DNA]</scope>
    <source>
        <strain evidence="5">cv. B-3</strain>
    </source>
</reference>
<evidence type="ECO:0000313" key="4">
    <source>
        <dbReference type="EMBL" id="RID58408.1"/>
    </source>
</evidence>
<gene>
    <name evidence="4" type="ORF">BRARA_F01712</name>
</gene>
<dbReference type="AlphaFoldDB" id="A0A397Z0J0"/>
<keyword evidence="2" id="KW-0378">Hydrolase</keyword>
<proteinExistence type="predicted"/>